<name>A0A2H4YET2_9CAUD</name>
<protein>
    <submittedName>
        <fullName evidence="1">Uncharacterized protein</fullName>
    </submittedName>
</protein>
<keyword evidence="2" id="KW-1185">Reference proteome</keyword>
<dbReference type="EMBL" id="MG250483">
    <property type="protein sequence ID" value="AUE22687.1"/>
    <property type="molecule type" value="Genomic_DNA"/>
</dbReference>
<gene>
    <name evidence="1" type="ORF">Ah1_00146</name>
</gene>
<accession>A0A2H4YET2</accession>
<sequence>MISENLKRILRIIECMGYDEVSTDPQDRSDFISQYDHTELLRRGYSFHIRQIKQNGYHVFLVMAPGNV</sequence>
<evidence type="ECO:0000313" key="1">
    <source>
        <dbReference type="EMBL" id="AUE22687.1"/>
    </source>
</evidence>
<proteinExistence type="predicted"/>
<dbReference type="Proteomes" id="UP000240934">
    <property type="component" value="Segment"/>
</dbReference>
<organism evidence="1 2">
    <name type="scientific">Aeromonas phage Ah1</name>
    <dbReference type="NCBI Taxonomy" id="2053701"/>
    <lineage>
        <taxon>Viruses</taxon>
        <taxon>Duplodnaviria</taxon>
        <taxon>Heunggongvirae</taxon>
        <taxon>Uroviricota</taxon>
        <taxon>Caudoviricetes</taxon>
        <taxon>Pantevenvirales</taxon>
        <taxon>Straboviridae</taxon>
        <taxon>Cinqassovirus</taxon>
        <taxon>Cinqassovirus ah1</taxon>
    </lineage>
</organism>
<evidence type="ECO:0000313" key="2">
    <source>
        <dbReference type="Proteomes" id="UP000240934"/>
    </source>
</evidence>
<reference evidence="1 2" key="1">
    <citation type="submission" date="2017-10" db="EMBL/GenBank/DDBJ databases">
        <title>Antibacterial composition for extension of chilled fish shelf life and decreasing of risk of food-borne infections, bacteriophage strains for its preparation.</title>
        <authorList>
            <person name="Zulkarneev E.R."/>
            <person name="Aleshkin A.V."/>
            <person name="Rubalsky O.V."/>
            <person name="Kiseleva I.A."/>
            <person name="Rubalskii E.O."/>
            <person name="Lebedev S.N."/>
        </authorList>
    </citation>
    <scope>NUCLEOTIDE SEQUENCE [LARGE SCALE GENOMIC DNA]</scope>
</reference>